<proteinExistence type="inferred from homology"/>
<evidence type="ECO:0000256" key="1">
    <source>
        <dbReference type="ARBA" id="ARBA00006568"/>
    </source>
</evidence>
<evidence type="ECO:0000256" key="3">
    <source>
        <dbReference type="SAM" id="MobiDB-lite"/>
    </source>
</evidence>
<dbReference type="Pfam" id="PF01419">
    <property type="entry name" value="Jacalin"/>
    <property type="match status" value="1"/>
</dbReference>
<dbReference type="InterPro" id="IPR001229">
    <property type="entry name" value="Jacalin-like_lectin_dom"/>
</dbReference>
<dbReference type="PANTHER" id="PTHR47293:SF15">
    <property type="entry name" value="JACALIN-RELATED LECTIN 19"/>
    <property type="match status" value="1"/>
</dbReference>
<comment type="caution">
    <text evidence="5">The sequence shown here is derived from an EMBL/GenBank/DDBJ whole genome shotgun (WGS) entry which is preliminary data.</text>
</comment>
<comment type="similarity">
    <text evidence="1">Belongs to the jacalin lectin family.</text>
</comment>
<dbReference type="EMBL" id="CACSLK010011313">
    <property type="protein sequence ID" value="CAA0813339.1"/>
    <property type="molecule type" value="Genomic_DNA"/>
</dbReference>
<dbReference type="InterPro" id="IPR033734">
    <property type="entry name" value="Jacalin-like_lectin_dom_plant"/>
</dbReference>
<evidence type="ECO:0000259" key="4">
    <source>
        <dbReference type="PROSITE" id="PS51752"/>
    </source>
</evidence>
<dbReference type="PANTHER" id="PTHR47293">
    <property type="entry name" value="JACALIN-RELATED LECTIN 3"/>
    <property type="match status" value="1"/>
</dbReference>
<accession>A0A9N7R4N7</accession>
<evidence type="ECO:0000256" key="2">
    <source>
        <dbReference type="ARBA" id="ARBA00022734"/>
    </source>
</evidence>
<protein>
    <submittedName>
        <fullName evidence="5">Jacalin-related lectin 3</fullName>
    </submittedName>
</protein>
<name>A0A9N7R4N7_STRHE</name>
<evidence type="ECO:0000313" key="5">
    <source>
        <dbReference type="EMBL" id="CAA0813339.1"/>
    </source>
</evidence>
<reference evidence="5" key="1">
    <citation type="submission" date="2019-12" db="EMBL/GenBank/DDBJ databases">
        <authorList>
            <person name="Scholes J."/>
        </authorList>
    </citation>
    <scope>NUCLEOTIDE SEQUENCE</scope>
</reference>
<feature type="region of interest" description="Disordered" evidence="3">
    <location>
        <begin position="1"/>
        <end position="20"/>
    </location>
</feature>
<dbReference type="AlphaFoldDB" id="A0A9N7R4N7"/>
<feature type="domain" description="Jacalin-type lectin" evidence="4">
    <location>
        <begin position="52"/>
        <end position="198"/>
    </location>
</feature>
<dbReference type="OrthoDB" id="4325201at2759"/>
<organism evidence="5 6">
    <name type="scientific">Striga hermonthica</name>
    <name type="common">Purple witchweed</name>
    <name type="synonym">Buchnera hermonthica</name>
    <dbReference type="NCBI Taxonomy" id="68872"/>
    <lineage>
        <taxon>Eukaryota</taxon>
        <taxon>Viridiplantae</taxon>
        <taxon>Streptophyta</taxon>
        <taxon>Embryophyta</taxon>
        <taxon>Tracheophyta</taxon>
        <taxon>Spermatophyta</taxon>
        <taxon>Magnoliopsida</taxon>
        <taxon>eudicotyledons</taxon>
        <taxon>Gunneridae</taxon>
        <taxon>Pentapetalae</taxon>
        <taxon>asterids</taxon>
        <taxon>lamiids</taxon>
        <taxon>Lamiales</taxon>
        <taxon>Orobanchaceae</taxon>
        <taxon>Buchnereae</taxon>
        <taxon>Striga</taxon>
    </lineage>
</organism>
<feature type="compositionally biased region" description="Basic and acidic residues" evidence="3">
    <location>
        <begin position="1"/>
        <end position="10"/>
    </location>
</feature>
<dbReference type="PROSITE" id="PS51752">
    <property type="entry name" value="JACALIN_LECTIN"/>
    <property type="match status" value="1"/>
</dbReference>
<dbReference type="SMART" id="SM00915">
    <property type="entry name" value="Jacalin"/>
    <property type="match status" value="1"/>
</dbReference>
<evidence type="ECO:0000313" key="6">
    <source>
        <dbReference type="Proteomes" id="UP001153555"/>
    </source>
</evidence>
<sequence length="199" mass="22027">MFKGHAEATTKRFGGKGGDKTEFEGVREEGIGIQMVAVKKESEIIEFPIPLPRSAGPWSNVEGGKPWDDGVFSKVKEVNLHICLVNNIDIICGVQFLYERRDGRDVLSTWHGSCHGKIKQLKLDEDDFLVGVEGFYGPIEGVDTIKSLKFYTKKKAWGPFGREVGKYFNSDMGSKGMVVGFYGSSGAHLNAIGVHTEYF</sequence>
<keyword evidence="6" id="KW-1185">Reference proteome</keyword>
<dbReference type="Gene3D" id="2.100.10.30">
    <property type="entry name" value="Jacalin-like lectin domain"/>
    <property type="match status" value="1"/>
</dbReference>
<dbReference type="GO" id="GO:0030246">
    <property type="term" value="F:carbohydrate binding"/>
    <property type="evidence" value="ECO:0007669"/>
    <property type="project" value="UniProtKB-KW"/>
</dbReference>
<dbReference type="CDD" id="cd09612">
    <property type="entry name" value="Jacalin"/>
    <property type="match status" value="1"/>
</dbReference>
<gene>
    <name evidence="5" type="ORF">SHERM_13898</name>
</gene>
<dbReference type="SUPFAM" id="SSF51101">
    <property type="entry name" value="Mannose-binding lectins"/>
    <property type="match status" value="1"/>
</dbReference>
<keyword evidence="2" id="KW-0430">Lectin</keyword>
<dbReference type="InterPro" id="IPR036404">
    <property type="entry name" value="Jacalin-like_lectin_dom_sf"/>
</dbReference>
<dbReference type="Proteomes" id="UP001153555">
    <property type="component" value="Unassembled WGS sequence"/>
</dbReference>